<comment type="function">
    <text evidence="2">Removes the formyl group from the N-terminal Met of newly synthesized proteins. Requires at least a dipeptide for an efficient rate of reaction. N-terminal L-methionine is a prerequisite for activity but the enzyme has broad specificity at other positions.</text>
</comment>
<keyword evidence="2 3" id="KW-0378">Hydrolase</keyword>
<dbReference type="GO" id="GO:0046872">
    <property type="term" value="F:metal ion binding"/>
    <property type="evidence" value="ECO:0007669"/>
    <property type="project" value="UniProtKB-KW"/>
</dbReference>
<comment type="catalytic activity">
    <reaction evidence="2">
        <text>N-terminal N-formyl-L-methionyl-[peptide] + H2O = N-terminal L-methionyl-[peptide] + formate</text>
        <dbReference type="Rhea" id="RHEA:24420"/>
        <dbReference type="Rhea" id="RHEA-COMP:10639"/>
        <dbReference type="Rhea" id="RHEA-COMP:10640"/>
        <dbReference type="ChEBI" id="CHEBI:15377"/>
        <dbReference type="ChEBI" id="CHEBI:15740"/>
        <dbReference type="ChEBI" id="CHEBI:49298"/>
        <dbReference type="ChEBI" id="CHEBI:64731"/>
        <dbReference type="EC" id="3.5.1.88"/>
    </reaction>
</comment>
<dbReference type="PANTHER" id="PTHR10458">
    <property type="entry name" value="PEPTIDE DEFORMYLASE"/>
    <property type="match status" value="1"/>
</dbReference>
<evidence type="ECO:0000313" key="4">
    <source>
        <dbReference type="Proteomes" id="UP001205843"/>
    </source>
</evidence>
<dbReference type="GO" id="GO:0042586">
    <property type="term" value="F:peptide deformylase activity"/>
    <property type="evidence" value="ECO:0007669"/>
    <property type="project" value="UniProtKB-UniRule"/>
</dbReference>
<dbReference type="EMBL" id="JALJXV010000005">
    <property type="protein sequence ID" value="MCP1675267.1"/>
    <property type="molecule type" value="Genomic_DNA"/>
</dbReference>
<comment type="cofactor">
    <cofactor evidence="2">
        <name>Fe(2+)</name>
        <dbReference type="ChEBI" id="CHEBI:29033"/>
    </cofactor>
    <text evidence="2">Binds 1 Fe(2+) ion.</text>
</comment>
<accession>A0AAE3G7J5</accession>
<dbReference type="Gene3D" id="3.90.45.10">
    <property type="entry name" value="Peptide deformylase"/>
    <property type="match status" value="1"/>
</dbReference>
<dbReference type="Pfam" id="PF01327">
    <property type="entry name" value="Pep_deformylase"/>
    <property type="match status" value="1"/>
</dbReference>
<keyword evidence="4" id="KW-1185">Reference proteome</keyword>
<dbReference type="PRINTS" id="PR01576">
    <property type="entry name" value="PDEFORMYLASE"/>
</dbReference>
<dbReference type="PANTHER" id="PTHR10458:SF22">
    <property type="entry name" value="PEPTIDE DEFORMYLASE"/>
    <property type="match status" value="1"/>
</dbReference>
<feature type="binding site" evidence="2">
    <location>
        <position position="131"/>
    </location>
    <ligand>
        <name>Fe cation</name>
        <dbReference type="ChEBI" id="CHEBI:24875"/>
    </ligand>
</feature>
<dbReference type="HAMAP" id="MF_00163">
    <property type="entry name" value="Pep_deformylase"/>
    <property type="match status" value="1"/>
</dbReference>
<feature type="binding site" evidence="2">
    <location>
        <position position="88"/>
    </location>
    <ligand>
        <name>Fe cation</name>
        <dbReference type="ChEBI" id="CHEBI:24875"/>
    </ligand>
</feature>
<evidence type="ECO:0000256" key="2">
    <source>
        <dbReference type="HAMAP-Rule" id="MF_00163"/>
    </source>
</evidence>
<dbReference type="NCBIfam" id="TIGR00079">
    <property type="entry name" value="pept_deformyl"/>
    <property type="match status" value="1"/>
</dbReference>
<evidence type="ECO:0000313" key="3">
    <source>
        <dbReference type="EMBL" id="MCP1675267.1"/>
    </source>
</evidence>
<dbReference type="NCBIfam" id="NF001159">
    <property type="entry name" value="PRK00150.1-3"/>
    <property type="match status" value="1"/>
</dbReference>
<dbReference type="InterPro" id="IPR023635">
    <property type="entry name" value="Peptide_deformylase"/>
</dbReference>
<comment type="caution">
    <text evidence="3">The sequence shown here is derived from an EMBL/GenBank/DDBJ whole genome shotgun (WGS) entry which is preliminary data.</text>
</comment>
<dbReference type="CDD" id="cd00487">
    <property type="entry name" value="Pep_deformylase"/>
    <property type="match status" value="1"/>
</dbReference>
<keyword evidence="2" id="KW-0479">Metal-binding</keyword>
<dbReference type="SUPFAM" id="SSF56420">
    <property type="entry name" value="Peptide deformylase"/>
    <property type="match status" value="1"/>
</dbReference>
<dbReference type="Proteomes" id="UP001205843">
    <property type="component" value="Unassembled WGS sequence"/>
</dbReference>
<keyword evidence="2" id="KW-0648">Protein biosynthesis</keyword>
<reference evidence="3" key="1">
    <citation type="submission" date="2022-03" db="EMBL/GenBank/DDBJ databases">
        <title>Genomic Encyclopedia of Type Strains, Phase III (KMG-III): the genomes of soil and plant-associated and newly described type strains.</title>
        <authorList>
            <person name="Whitman W."/>
        </authorList>
    </citation>
    <scope>NUCLEOTIDE SEQUENCE</scope>
    <source>
        <strain evidence="3">ANL 6-2</strain>
    </source>
</reference>
<dbReference type="PIRSF" id="PIRSF004749">
    <property type="entry name" value="Pep_def"/>
    <property type="match status" value="1"/>
</dbReference>
<dbReference type="AlphaFoldDB" id="A0AAE3G7J5"/>
<name>A0AAE3G7J5_9GAMM</name>
<organism evidence="3 4">
    <name type="scientific">Natronocella acetinitrilica</name>
    <dbReference type="NCBI Taxonomy" id="414046"/>
    <lineage>
        <taxon>Bacteria</taxon>
        <taxon>Pseudomonadati</taxon>
        <taxon>Pseudomonadota</taxon>
        <taxon>Gammaproteobacteria</taxon>
        <taxon>Chromatiales</taxon>
        <taxon>Ectothiorhodospiraceae</taxon>
        <taxon>Natronocella</taxon>
    </lineage>
</organism>
<dbReference type="EC" id="3.5.1.88" evidence="2"/>
<dbReference type="InterPro" id="IPR036821">
    <property type="entry name" value="Peptide_deformylase_sf"/>
</dbReference>
<sequence>MIRPLVTHPDPRLRQRSRTVDKFDDELRTLVDDMIDTMRDADGIGLAAVQIGVHLRVAVMEVGDSPLRVMINPQYEAIGEPMPLEEGCLSVPGVQEKGKARNNRLWVRAQDLDGKPYEFEAEGLEAACVQHECDHIDGKLYIDRLSPVRRQRVLRRYAALQKRGPDEDQERAGG</sequence>
<proteinExistence type="inferred from homology"/>
<dbReference type="RefSeq" id="WP_253478453.1">
    <property type="nucleotide sequence ID" value="NZ_JALJXV010000005.1"/>
</dbReference>
<keyword evidence="2" id="KW-0408">Iron</keyword>
<evidence type="ECO:0000256" key="1">
    <source>
        <dbReference type="ARBA" id="ARBA00010759"/>
    </source>
</evidence>
<feature type="binding site" evidence="2">
    <location>
        <position position="135"/>
    </location>
    <ligand>
        <name>Fe cation</name>
        <dbReference type="ChEBI" id="CHEBI:24875"/>
    </ligand>
</feature>
<feature type="active site" evidence="2">
    <location>
        <position position="132"/>
    </location>
</feature>
<protein>
    <recommendedName>
        <fullName evidence="2">Peptide deformylase</fullName>
        <shortName evidence="2">PDF</shortName>
        <ecNumber evidence="2">3.5.1.88</ecNumber>
    </recommendedName>
    <alternativeName>
        <fullName evidence="2">Polypeptide deformylase</fullName>
    </alternativeName>
</protein>
<gene>
    <name evidence="2" type="primary">def</name>
    <name evidence="3" type="ORF">J2T57_002415</name>
</gene>
<dbReference type="GO" id="GO:0006412">
    <property type="term" value="P:translation"/>
    <property type="evidence" value="ECO:0007669"/>
    <property type="project" value="UniProtKB-UniRule"/>
</dbReference>
<comment type="similarity">
    <text evidence="1 2">Belongs to the polypeptide deformylase family.</text>
</comment>